<feature type="transmembrane region" description="Helical" evidence="1">
    <location>
        <begin position="38"/>
        <end position="61"/>
    </location>
</feature>
<dbReference type="AlphaFoldDB" id="A0AAU9K113"/>
<evidence type="ECO:0000313" key="2">
    <source>
        <dbReference type="EMBL" id="CAG9331422.1"/>
    </source>
</evidence>
<evidence type="ECO:0000256" key="1">
    <source>
        <dbReference type="SAM" id="Phobius"/>
    </source>
</evidence>
<proteinExistence type="predicted"/>
<name>A0AAU9K113_9CILI</name>
<reference evidence="2" key="1">
    <citation type="submission" date="2021-09" db="EMBL/GenBank/DDBJ databases">
        <authorList>
            <consortium name="AG Swart"/>
            <person name="Singh M."/>
            <person name="Singh A."/>
            <person name="Seah K."/>
            <person name="Emmerich C."/>
        </authorList>
    </citation>
    <scope>NUCLEOTIDE SEQUENCE</scope>
    <source>
        <strain evidence="2">ATCC30299</strain>
    </source>
</reference>
<sequence>MHKKITFQLNLYSFRLYLCLKFSKATIRKIFLWVKNYFYWKILNFSIVFNCEIFIIIHFWWSIRFFSSLFF</sequence>
<organism evidence="2 3">
    <name type="scientific">Blepharisma stoltei</name>
    <dbReference type="NCBI Taxonomy" id="1481888"/>
    <lineage>
        <taxon>Eukaryota</taxon>
        <taxon>Sar</taxon>
        <taxon>Alveolata</taxon>
        <taxon>Ciliophora</taxon>
        <taxon>Postciliodesmatophora</taxon>
        <taxon>Heterotrichea</taxon>
        <taxon>Heterotrichida</taxon>
        <taxon>Blepharismidae</taxon>
        <taxon>Blepharisma</taxon>
    </lineage>
</organism>
<protein>
    <submittedName>
        <fullName evidence="2">Uncharacterized protein</fullName>
    </submittedName>
</protein>
<evidence type="ECO:0000313" key="3">
    <source>
        <dbReference type="Proteomes" id="UP001162131"/>
    </source>
</evidence>
<keyword evidence="3" id="KW-1185">Reference proteome</keyword>
<accession>A0AAU9K113</accession>
<keyword evidence="1" id="KW-1133">Transmembrane helix</keyword>
<keyword evidence="1" id="KW-0812">Transmembrane</keyword>
<keyword evidence="1" id="KW-0472">Membrane</keyword>
<dbReference type="EMBL" id="CAJZBQ010000053">
    <property type="protein sequence ID" value="CAG9331422.1"/>
    <property type="molecule type" value="Genomic_DNA"/>
</dbReference>
<comment type="caution">
    <text evidence="2">The sequence shown here is derived from an EMBL/GenBank/DDBJ whole genome shotgun (WGS) entry which is preliminary data.</text>
</comment>
<gene>
    <name evidence="2" type="ORF">BSTOLATCC_MIC53492</name>
</gene>
<dbReference type="Proteomes" id="UP001162131">
    <property type="component" value="Unassembled WGS sequence"/>
</dbReference>